<evidence type="ECO:0000256" key="1">
    <source>
        <dbReference type="ARBA" id="ARBA00022801"/>
    </source>
</evidence>
<dbReference type="Pfam" id="PF03403">
    <property type="entry name" value="PAF-AH_p_II"/>
    <property type="match status" value="2"/>
</dbReference>
<evidence type="ECO:0000256" key="3">
    <source>
        <dbReference type="ARBA" id="ARBA00023098"/>
    </source>
</evidence>
<dbReference type="Proteomes" id="UP001501319">
    <property type="component" value="Unassembled WGS sequence"/>
</dbReference>
<name>A0ABN2FDQ5_9ACTN</name>
<dbReference type="GO" id="GO:0016787">
    <property type="term" value="F:hydrolase activity"/>
    <property type="evidence" value="ECO:0007669"/>
    <property type="project" value="UniProtKB-KW"/>
</dbReference>
<reference evidence="4 5" key="1">
    <citation type="journal article" date="2019" name="Int. J. Syst. Evol. Microbiol.">
        <title>The Global Catalogue of Microorganisms (GCM) 10K type strain sequencing project: providing services to taxonomists for standard genome sequencing and annotation.</title>
        <authorList>
            <consortium name="The Broad Institute Genomics Platform"/>
            <consortium name="The Broad Institute Genome Sequencing Center for Infectious Disease"/>
            <person name="Wu L."/>
            <person name="Ma J."/>
        </authorList>
    </citation>
    <scope>NUCLEOTIDE SEQUENCE [LARGE SCALE GENOMIC DNA]</scope>
    <source>
        <strain evidence="4 5">JCM 14306</strain>
    </source>
</reference>
<comment type="caution">
    <text evidence="4">The sequence shown here is derived from an EMBL/GenBank/DDBJ whole genome shotgun (WGS) entry which is preliminary data.</text>
</comment>
<keyword evidence="5" id="KW-1185">Reference proteome</keyword>
<evidence type="ECO:0000313" key="4">
    <source>
        <dbReference type="EMBL" id="GAA1642314.1"/>
    </source>
</evidence>
<proteinExistence type="predicted"/>
<protein>
    <submittedName>
        <fullName evidence="4">Alpha/beta hydrolase</fullName>
    </submittedName>
</protein>
<keyword evidence="3" id="KW-0443">Lipid metabolism</keyword>
<evidence type="ECO:0000256" key="2">
    <source>
        <dbReference type="ARBA" id="ARBA00022963"/>
    </source>
</evidence>
<dbReference type="PANTHER" id="PTHR10272">
    <property type="entry name" value="PLATELET-ACTIVATING FACTOR ACETYLHYDROLASE"/>
    <property type="match status" value="1"/>
</dbReference>
<organism evidence="4 5">
    <name type="scientific">Kribbella alba</name>
    <dbReference type="NCBI Taxonomy" id="190197"/>
    <lineage>
        <taxon>Bacteria</taxon>
        <taxon>Bacillati</taxon>
        <taxon>Actinomycetota</taxon>
        <taxon>Actinomycetes</taxon>
        <taxon>Propionibacteriales</taxon>
        <taxon>Kribbellaceae</taxon>
        <taxon>Kribbella</taxon>
    </lineage>
</organism>
<dbReference type="EMBL" id="BAAANE010000006">
    <property type="protein sequence ID" value="GAA1642314.1"/>
    <property type="molecule type" value="Genomic_DNA"/>
</dbReference>
<dbReference type="PANTHER" id="PTHR10272:SF0">
    <property type="entry name" value="PLATELET-ACTIVATING FACTOR ACETYLHYDROLASE"/>
    <property type="match status" value="1"/>
</dbReference>
<keyword evidence="2" id="KW-0442">Lipid degradation</keyword>
<evidence type="ECO:0000313" key="5">
    <source>
        <dbReference type="Proteomes" id="UP001501319"/>
    </source>
</evidence>
<gene>
    <name evidence="4" type="ORF">GCM10009744_35410</name>
</gene>
<dbReference type="SUPFAM" id="SSF53474">
    <property type="entry name" value="alpha/beta-Hydrolases"/>
    <property type="match status" value="1"/>
</dbReference>
<dbReference type="InterPro" id="IPR029058">
    <property type="entry name" value="AB_hydrolase_fold"/>
</dbReference>
<sequence>MVAGVVLAALVGLMAGSGYVGWVLVERSRPVDLPTPTGEFRVGRTSVEWTDSSRVDPFAPKPGAPRRLAVWIWYPAEANATAARADYAPDLWSGLHLQGVASLFQGPFEMLRDHALQDVAVAPGRFPVVVLQPGMGFAAPLYASLAEDLASHGYIVAGVTPTYSANLTVLDGQAIGSTKAANPDNLGDNTPGADAAGDRIVATWAADARFVAATLAGRGGLFAGRIDTAAKVSYVGHSFGGAASLEACHLDSRCAGAVDLDGSQFGKVVQAGVKAPILLLGSEDSCITATCGPKAKDNPDDRRRAQSLIDASTGPKWCSVIPGARHFNFTDYSAFYLAQPLRKFLPLGSIDPRRALTIQNGYVVTFLDHFIRGGPAEGAPTCRTGSN</sequence>
<accession>A0ABN2FDQ5</accession>
<keyword evidence="1 4" id="KW-0378">Hydrolase</keyword>
<dbReference type="Gene3D" id="3.40.50.1820">
    <property type="entry name" value="alpha/beta hydrolase"/>
    <property type="match status" value="1"/>
</dbReference>